<accession>A0A2G4R7W0</accession>
<dbReference type="RefSeq" id="WP_099542331.1">
    <property type="nucleotide sequence ID" value="NZ_PEBQ01000211.1"/>
</dbReference>
<name>A0A2G4R7W0_9PROT</name>
<dbReference type="EMBL" id="PEBQ01000211">
    <property type="protein sequence ID" value="PHY92661.1"/>
    <property type="molecule type" value="Genomic_DNA"/>
</dbReference>
<proteinExistence type="predicted"/>
<organism evidence="1 2">
    <name type="scientific">Acetobacter pomorum</name>
    <dbReference type="NCBI Taxonomy" id="65959"/>
    <lineage>
        <taxon>Bacteria</taxon>
        <taxon>Pseudomonadati</taxon>
        <taxon>Pseudomonadota</taxon>
        <taxon>Alphaproteobacteria</taxon>
        <taxon>Acetobacterales</taxon>
        <taxon>Acetobacteraceae</taxon>
        <taxon>Acetobacter</taxon>
    </lineage>
</organism>
<evidence type="ECO:0000313" key="1">
    <source>
        <dbReference type="EMBL" id="PHY92661.1"/>
    </source>
</evidence>
<dbReference type="Proteomes" id="UP000228751">
    <property type="component" value="Unassembled WGS sequence"/>
</dbReference>
<gene>
    <name evidence="1" type="ORF">CSR02_15775</name>
</gene>
<sequence length="157" mass="17861">MTETAKPKSKGNKATARRLKALDRHIQRFADLNRQAQEIIALCPAVKECFNAQDVPTQSCEFVNVDPPELAAHLKSVLSFHLSKMNEIMARRIELWRIMRSSCLKSPYDELPEVAKSYTFSCVGLEGALSFMMFPREVAKTQLEQNIAMRGSPFFKH</sequence>
<keyword evidence="2" id="KW-1185">Reference proteome</keyword>
<protein>
    <submittedName>
        <fullName evidence="1">Uncharacterized protein</fullName>
    </submittedName>
</protein>
<evidence type="ECO:0000313" key="2">
    <source>
        <dbReference type="Proteomes" id="UP000228751"/>
    </source>
</evidence>
<reference evidence="1 2" key="1">
    <citation type="submission" date="2017-10" db="EMBL/GenBank/DDBJ databases">
        <title>Genomic analysis of the genus Acetobacter.</title>
        <authorList>
            <person name="Kim K.H."/>
            <person name="Chun B.H."/>
            <person name="Son A.R."/>
            <person name="Jeon C.O."/>
        </authorList>
    </citation>
    <scope>NUCLEOTIDE SEQUENCE [LARGE SCALE GENOMIC DNA]</scope>
    <source>
        <strain evidence="1 2">LHT 2458</strain>
    </source>
</reference>
<comment type="caution">
    <text evidence="1">The sequence shown here is derived from an EMBL/GenBank/DDBJ whole genome shotgun (WGS) entry which is preliminary data.</text>
</comment>
<dbReference type="AlphaFoldDB" id="A0A2G4R7W0"/>